<keyword evidence="2" id="KW-0378">Hydrolase</keyword>
<accession>A0AAW0R5C4</accession>
<comment type="similarity">
    <text evidence="1">Belongs to the peptidase S33 family.</text>
</comment>
<dbReference type="PANTHER" id="PTHR43248:SF25">
    <property type="entry name" value="AB HYDROLASE-1 DOMAIN-CONTAINING PROTEIN-RELATED"/>
    <property type="match status" value="1"/>
</dbReference>
<feature type="domain" description="AB hydrolase-1" evidence="4">
    <location>
        <begin position="90"/>
        <end position="217"/>
    </location>
</feature>
<evidence type="ECO:0000256" key="2">
    <source>
        <dbReference type="ARBA" id="ARBA00022801"/>
    </source>
</evidence>
<keyword evidence="7" id="KW-1185">Reference proteome</keyword>
<protein>
    <submittedName>
        <fullName evidence="6">TAP-like protein-domain-containing protein</fullName>
    </submittedName>
</protein>
<dbReference type="PANTHER" id="PTHR43248">
    <property type="entry name" value="2-SUCCINYL-6-HYDROXY-2,4-CYCLOHEXADIENE-1-CARBOXYLATE SYNTHASE"/>
    <property type="match status" value="1"/>
</dbReference>
<evidence type="ECO:0000259" key="4">
    <source>
        <dbReference type="Pfam" id="PF00561"/>
    </source>
</evidence>
<evidence type="ECO:0000313" key="7">
    <source>
        <dbReference type="Proteomes" id="UP001392437"/>
    </source>
</evidence>
<dbReference type="Proteomes" id="UP001392437">
    <property type="component" value="Unassembled WGS sequence"/>
</dbReference>
<evidence type="ECO:0000256" key="1">
    <source>
        <dbReference type="ARBA" id="ARBA00010088"/>
    </source>
</evidence>
<feature type="domain" description="Peptidase S33 tripeptidyl aminopeptidase-like C-terminal" evidence="5">
    <location>
        <begin position="378"/>
        <end position="472"/>
    </location>
</feature>
<dbReference type="Pfam" id="PF00561">
    <property type="entry name" value="Abhydrolase_1"/>
    <property type="match status" value="1"/>
</dbReference>
<organism evidence="6 7">
    <name type="scientific">Apiospora kogelbergensis</name>
    <dbReference type="NCBI Taxonomy" id="1337665"/>
    <lineage>
        <taxon>Eukaryota</taxon>
        <taxon>Fungi</taxon>
        <taxon>Dikarya</taxon>
        <taxon>Ascomycota</taxon>
        <taxon>Pezizomycotina</taxon>
        <taxon>Sordariomycetes</taxon>
        <taxon>Xylariomycetidae</taxon>
        <taxon>Amphisphaeriales</taxon>
        <taxon>Apiosporaceae</taxon>
        <taxon>Apiospora</taxon>
    </lineage>
</organism>
<evidence type="ECO:0000256" key="3">
    <source>
        <dbReference type="SAM" id="SignalP"/>
    </source>
</evidence>
<sequence>MTMFRLKNIILSSALLLHPAAALSTQNNPECIQWGACAYNTNKTALPVVCGNVSVPLDYTDKGSNESIVLQLVRVSAVAGPLQGVTGGEHDLVAFDPRGTGTTIPFSCYENATAALPNQLQYPDIGANSSDTALGTVWARATLTDSVCAGAPGNKTGELIGTAFVARDFISVVDALKEDGMLRYWGISYGSLLGATIASMFPERIDKLIIDGVLNAHEYYRGFEAENFRDTDKLFSAFIKECADSKCPLARGNVTAVDLEAKVYGLFDALKYNPMPYLGFMIDYSFVKSITFRSIYWPSQWPDLAMLLDSLLTGNLEALLTNQIVLDLLKPGAVDITPALTGIWCSDASMRTAKLADLRPSIDALMAASKLSGDLYAPLVSRCAQWPFAAKERYAGNFTAKTHHPIMLIGNTLDPITPLFSAHNMSAGFEGSVVLEQRGYGHTTLAQASACSANAIREYFRTGKLPEPGTVCEVDDKQIFKPVNSSTAASAPSVARRFVHGRRFL</sequence>
<feature type="signal peptide" evidence="3">
    <location>
        <begin position="1"/>
        <end position="22"/>
    </location>
</feature>
<feature type="chain" id="PRO_5043396226" evidence="3">
    <location>
        <begin position="23"/>
        <end position="505"/>
    </location>
</feature>
<dbReference type="InterPro" id="IPR051601">
    <property type="entry name" value="Serine_prot/Carboxylest_S33"/>
</dbReference>
<keyword evidence="3" id="KW-0732">Signal</keyword>
<gene>
    <name evidence="6" type="ORF">PG999_003994</name>
</gene>
<dbReference type="Gene3D" id="3.40.50.1820">
    <property type="entry name" value="alpha/beta hydrolase"/>
    <property type="match status" value="1"/>
</dbReference>
<proteinExistence type="inferred from homology"/>
<dbReference type="Pfam" id="PF08386">
    <property type="entry name" value="Abhydrolase_4"/>
    <property type="match status" value="1"/>
</dbReference>
<dbReference type="EMBL" id="JAQQWP010000003">
    <property type="protein sequence ID" value="KAK8124076.1"/>
    <property type="molecule type" value="Genomic_DNA"/>
</dbReference>
<dbReference type="InterPro" id="IPR000073">
    <property type="entry name" value="AB_hydrolase_1"/>
</dbReference>
<evidence type="ECO:0000313" key="6">
    <source>
        <dbReference type="EMBL" id="KAK8124076.1"/>
    </source>
</evidence>
<dbReference type="InterPro" id="IPR029058">
    <property type="entry name" value="AB_hydrolase_fold"/>
</dbReference>
<reference evidence="6 7" key="1">
    <citation type="submission" date="2023-01" db="EMBL/GenBank/DDBJ databases">
        <title>Analysis of 21 Apiospora genomes using comparative genomics revels a genus with tremendous synthesis potential of carbohydrate active enzymes and secondary metabolites.</title>
        <authorList>
            <person name="Sorensen T."/>
        </authorList>
    </citation>
    <scope>NUCLEOTIDE SEQUENCE [LARGE SCALE GENOMIC DNA]</scope>
    <source>
        <strain evidence="6 7">CBS 117206</strain>
    </source>
</reference>
<comment type="caution">
    <text evidence="6">The sequence shown here is derived from an EMBL/GenBank/DDBJ whole genome shotgun (WGS) entry which is preliminary data.</text>
</comment>
<name>A0AAW0R5C4_9PEZI</name>
<evidence type="ECO:0000259" key="5">
    <source>
        <dbReference type="Pfam" id="PF08386"/>
    </source>
</evidence>
<dbReference type="InterPro" id="IPR013595">
    <property type="entry name" value="Pept_S33_TAP-like_C"/>
</dbReference>
<dbReference type="SUPFAM" id="SSF53474">
    <property type="entry name" value="alpha/beta-Hydrolases"/>
    <property type="match status" value="1"/>
</dbReference>
<dbReference type="GO" id="GO:0016787">
    <property type="term" value="F:hydrolase activity"/>
    <property type="evidence" value="ECO:0007669"/>
    <property type="project" value="UniProtKB-KW"/>
</dbReference>
<dbReference type="AlphaFoldDB" id="A0AAW0R5C4"/>